<feature type="region of interest" description="Disordered" evidence="1">
    <location>
        <begin position="89"/>
        <end position="118"/>
    </location>
</feature>
<dbReference type="Proteomes" id="UP000824469">
    <property type="component" value="Unassembled WGS sequence"/>
</dbReference>
<evidence type="ECO:0000313" key="2">
    <source>
        <dbReference type="EMBL" id="KAH9295183.1"/>
    </source>
</evidence>
<reference evidence="2 3" key="1">
    <citation type="journal article" date="2021" name="Nat. Plants">
        <title>The Taxus genome provides insights into paclitaxel biosynthesis.</title>
        <authorList>
            <person name="Xiong X."/>
            <person name="Gou J."/>
            <person name="Liao Q."/>
            <person name="Li Y."/>
            <person name="Zhou Q."/>
            <person name="Bi G."/>
            <person name="Li C."/>
            <person name="Du R."/>
            <person name="Wang X."/>
            <person name="Sun T."/>
            <person name="Guo L."/>
            <person name="Liang H."/>
            <person name="Lu P."/>
            <person name="Wu Y."/>
            <person name="Zhang Z."/>
            <person name="Ro D.K."/>
            <person name="Shang Y."/>
            <person name="Huang S."/>
            <person name="Yan J."/>
        </authorList>
    </citation>
    <scope>NUCLEOTIDE SEQUENCE [LARGE SCALE GENOMIC DNA]</scope>
    <source>
        <strain evidence="2">Ta-2019</strain>
    </source>
</reference>
<dbReference type="PANTHER" id="PTHR33132:SF128">
    <property type="entry name" value="OS01G0778900 PROTEIN"/>
    <property type="match status" value="1"/>
</dbReference>
<gene>
    <name evidence="2" type="ORF">KI387_038771</name>
</gene>
<accession>A0AA38C9Y4</accession>
<dbReference type="AlphaFoldDB" id="A0AA38C9Y4"/>
<proteinExistence type="predicted"/>
<sequence length="118" mass="12787">MGHRRHGRKVLKRMSSLDLMALEGKAENAASSLSPRGTTFLKDVRATMSMSRSWSMDSLSNMAGAAKTCVCAPTKHAGSFRCRLHRMHSSTVARAQKTQGASHLPPQPTTPSACSNFK</sequence>
<comment type="caution">
    <text evidence="2">The sequence shown here is derived from an EMBL/GenBank/DDBJ whole genome shotgun (WGS) entry which is preliminary data.</text>
</comment>
<protein>
    <submittedName>
        <fullName evidence="2">Uncharacterized protein</fullName>
    </submittedName>
</protein>
<feature type="compositionally biased region" description="Polar residues" evidence="1">
    <location>
        <begin position="89"/>
        <end position="101"/>
    </location>
</feature>
<keyword evidence="3" id="KW-1185">Reference proteome</keyword>
<dbReference type="OMA" id="CHENASS"/>
<dbReference type="EMBL" id="JAHRHJ020000011">
    <property type="protein sequence ID" value="KAH9295183.1"/>
    <property type="molecule type" value="Genomic_DNA"/>
</dbReference>
<evidence type="ECO:0000313" key="3">
    <source>
        <dbReference type="Proteomes" id="UP000824469"/>
    </source>
</evidence>
<name>A0AA38C9Y4_TAXCH</name>
<dbReference type="PANTHER" id="PTHR33132">
    <property type="entry name" value="OSJNBB0118P14.9 PROTEIN"/>
    <property type="match status" value="1"/>
</dbReference>
<evidence type="ECO:0000256" key="1">
    <source>
        <dbReference type="SAM" id="MobiDB-lite"/>
    </source>
</evidence>
<organism evidence="2 3">
    <name type="scientific">Taxus chinensis</name>
    <name type="common">Chinese yew</name>
    <name type="synonym">Taxus wallichiana var. chinensis</name>
    <dbReference type="NCBI Taxonomy" id="29808"/>
    <lineage>
        <taxon>Eukaryota</taxon>
        <taxon>Viridiplantae</taxon>
        <taxon>Streptophyta</taxon>
        <taxon>Embryophyta</taxon>
        <taxon>Tracheophyta</taxon>
        <taxon>Spermatophyta</taxon>
        <taxon>Pinopsida</taxon>
        <taxon>Pinidae</taxon>
        <taxon>Conifers II</taxon>
        <taxon>Cupressales</taxon>
        <taxon>Taxaceae</taxon>
        <taxon>Taxus</taxon>
    </lineage>
</organism>